<accession>A0A1J8Q9X8</accession>
<dbReference type="Proteomes" id="UP000183567">
    <property type="component" value="Unassembled WGS sequence"/>
</dbReference>
<comment type="caution">
    <text evidence="1">The sequence shown here is derived from an EMBL/GenBank/DDBJ whole genome shotgun (WGS) entry which is preliminary data.</text>
</comment>
<gene>
    <name evidence="1" type="ORF">AZE42_13629</name>
</gene>
<organism evidence="1 2">
    <name type="scientific">Rhizopogon vesiculosus</name>
    <dbReference type="NCBI Taxonomy" id="180088"/>
    <lineage>
        <taxon>Eukaryota</taxon>
        <taxon>Fungi</taxon>
        <taxon>Dikarya</taxon>
        <taxon>Basidiomycota</taxon>
        <taxon>Agaricomycotina</taxon>
        <taxon>Agaricomycetes</taxon>
        <taxon>Agaricomycetidae</taxon>
        <taxon>Boletales</taxon>
        <taxon>Suillineae</taxon>
        <taxon>Rhizopogonaceae</taxon>
        <taxon>Rhizopogon</taxon>
    </lineage>
</organism>
<proteinExistence type="predicted"/>
<name>A0A1J8Q9X8_9AGAM</name>
<dbReference type="EMBL" id="LVVM01005628">
    <property type="protein sequence ID" value="OJA10072.1"/>
    <property type="molecule type" value="Genomic_DNA"/>
</dbReference>
<dbReference type="OrthoDB" id="2684913at2759"/>
<protein>
    <submittedName>
        <fullName evidence="1">Uncharacterized protein</fullName>
    </submittedName>
</protein>
<dbReference type="AlphaFoldDB" id="A0A1J8Q9X8"/>
<reference evidence="1 2" key="1">
    <citation type="submission" date="2016-03" db="EMBL/GenBank/DDBJ databases">
        <title>Comparative genomics of the ectomycorrhizal sister species Rhizopogon vinicolor and Rhizopogon vesiculosus (Basidiomycota: Boletales) reveals a divergence of the mating type B locus.</title>
        <authorList>
            <person name="Mujic A.B."/>
            <person name="Kuo A."/>
            <person name="Tritt A."/>
            <person name="Lipzen A."/>
            <person name="Chen C."/>
            <person name="Johnson J."/>
            <person name="Sharma A."/>
            <person name="Barry K."/>
            <person name="Grigoriev I.V."/>
            <person name="Spatafora J.W."/>
        </authorList>
    </citation>
    <scope>NUCLEOTIDE SEQUENCE [LARGE SCALE GENOMIC DNA]</scope>
    <source>
        <strain evidence="1 2">AM-OR11-056</strain>
    </source>
</reference>
<feature type="non-terminal residue" evidence="1">
    <location>
        <position position="106"/>
    </location>
</feature>
<sequence length="106" mass="11550">MSSNNNSSASASVAANQALISLLARLEVLIQQVLQVSSEEEKMALSRTIAREVNNGIHAHSMAATFVPPRLLSIAAKLFSAQRRTSALVVVLDWNMVGRNDDMCRR</sequence>
<evidence type="ECO:0000313" key="2">
    <source>
        <dbReference type="Proteomes" id="UP000183567"/>
    </source>
</evidence>
<evidence type="ECO:0000313" key="1">
    <source>
        <dbReference type="EMBL" id="OJA10072.1"/>
    </source>
</evidence>
<keyword evidence="2" id="KW-1185">Reference proteome</keyword>